<dbReference type="PROSITE" id="PS50263">
    <property type="entry name" value="CN_HYDROLASE"/>
    <property type="match status" value="1"/>
</dbReference>
<dbReference type="GO" id="GO:0033388">
    <property type="term" value="P:putrescine biosynthetic process from arginine"/>
    <property type="evidence" value="ECO:0007669"/>
    <property type="project" value="TreeGrafter"/>
</dbReference>
<evidence type="ECO:0000313" key="4">
    <source>
        <dbReference type="Proteomes" id="UP000266178"/>
    </source>
</evidence>
<dbReference type="Proteomes" id="UP000266178">
    <property type="component" value="Unassembled WGS sequence"/>
</dbReference>
<dbReference type="EMBL" id="QWLB01000027">
    <property type="protein sequence ID" value="RIH92036.1"/>
    <property type="molecule type" value="Genomic_DNA"/>
</dbReference>
<dbReference type="AlphaFoldDB" id="A0A399F8N5"/>
<evidence type="ECO:0000256" key="1">
    <source>
        <dbReference type="ARBA" id="ARBA00022801"/>
    </source>
</evidence>
<keyword evidence="3" id="KW-0436">Ligase</keyword>
<evidence type="ECO:0000259" key="2">
    <source>
        <dbReference type="PROSITE" id="PS50263"/>
    </source>
</evidence>
<evidence type="ECO:0000313" key="3">
    <source>
        <dbReference type="EMBL" id="RIH92036.1"/>
    </source>
</evidence>
<dbReference type="PANTHER" id="PTHR43674">
    <property type="entry name" value="NITRILASE C965.09-RELATED"/>
    <property type="match status" value="1"/>
</dbReference>
<feature type="domain" description="CN hydrolase" evidence="2">
    <location>
        <begin position="2"/>
        <end position="256"/>
    </location>
</feature>
<sequence length="308" mass="33527">MIRHAVLQLKPQKGHLQANLEHLAATLRGLRQTEGRLPEVVVLPEAFLSAYFLQGGVREVALTQAELVEHTAALFSHLEWPGKLDMVVGFYEREGGTYYNAAAYLELGGRGLLNVHRKVFLPTYGVFDEERYLSRGSRVQAFDTRFGRVATLICEDFWHSATGMIAALDGAEILYVPSASPARGFAGSEPANVIRWKSLAQATAAEHGVYVVLSSLVGLEAGKGLAGGSVIAGPEGNLLGQAPVFEEAVLLGDIDLDRIPPIRYDNPLLADLESGLPLLWPDLERVLERGQGSRPRAAGQRVLLRERA</sequence>
<dbReference type="OrthoDB" id="9811121at2"/>
<dbReference type="GO" id="GO:0003952">
    <property type="term" value="F:NAD+ synthase (glutamine-hydrolyzing) activity"/>
    <property type="evidence" value="ECO:0007669"/>
    <property type="project" value="UniProtKB-EC"/>
</dbReference>
<dbReference type="Pfam" id="PF00795">
    <property type="entry name" value="CN_hydrolase"/>
    <property type="match status" value="1"/>
</dbReference>
<dbReference type="InterPro" id="IPR050345">
    <property type="entry name" value="Aliph_Amidase/BUP"/>
</dbReference>
<dbReference type="EC" id="6.3.5.1" evidence="3"/>
<keyword evidence="4" id="KW-1185">Reference proteome</keyword>
<dbReference type="RefSeq" id="WP_119357579.1">
    <property type="nucleotide sequence ID" value="NZ_BJXM01000007.1"/>
</dbReference>
<reference evidence="3 4" key="1">
    <citation type="submission" date="2018-08" db="EMBL/GenBank/DDBJ databases">
        <title>Meiothermus granaticius genome AF-68 sequencing project.</title>
        <authorList>
            <person name="Da Costa M.S."/>
            <person name="Albuquerque L."/>
            <person name="Raposo P."/>
            <person name="Froufe H.J.C."/>
            <person name="Barroso C.S."/>
            <person name="Egas C."/>
        </authorList>
    </citation>
    <scope>NUCLEOTIDE SEQUENCE [LARGE SCALE GENOMIC DNA]</scope>
    <source>
        <strain evidence="3 4">AF-68</strain>
    </source>
</reference>
<proteinExistence type="predicted"/>
<comment type="caution">
    <text evidence="3">The sequence shown here is derived from an EMBL/GenBank/DDBJ whole genome shotgun (WGS) entry which is preliminary data.</text>
</comment>
<organism evidence="3 4">
    <name type="scientific">Meiothermus granaticius NBRC 107808</name>
    <dbReference type="NCBI Taxonomy" id="1227551"/>
    <lineage>
        <taxon>Bacteria</taxon>
        <taxon>Thermotogati</taxon>
        <taxon>Deinococcota</taxon>
        <taxon>Deinococci</taxon>
        <taxon>Thermales</taxon>
        <taxon>Thermaceae</taxon>
        <taxon>Meiothermus</taxon>
    </lineage>
</organism>
<name>A0A399F8N5_9DEIN</name>
<gene>
    <name evidence="3" type="primary">nadE_2</name>
    <name evidence="3" type="ORF">Mgrana_02109</name>
</gene>
<dbReference type="InterPro" id="IPR003010">
    <property type="entry name" value="C-N_Hydrolase"/>
</dbReference>
<dbReference type="GO" id="GO:0050126">
    <property type="term" value="F:N-carbamoylputrescine amidase activity"/>
    <property type="evidence" value="ECO:0007669"/>
    <property type="project" value="TreeGrafter"/>
</dbReference>
<accession>A0A399F8N5</accession>
<dbReference type="Gene3D" id="3.60.110.10">
    <property type="entry name" value="Carbon-nitrogen hydrolase"/>
    <property type="match status" value="1"/>
</dbReference>
<dbReference type="SUPFAM" id="SSF56317">
    <property type="entry name" value="Carbon-nitrogen hydrolase"/>
    <property type="match status" value="1"/>
</dbReference>
<dbReference type="InterPro" id="IPR036526">
    <property type="entry name" value="C-N_Hydrolase_sf"/>
</dbReference>
<protein>
    <submittedName>
        <fullName evidence="3">Glutamine-dependent NAD(+) synthetase</fullName>
        <ecNumber evidence="3">6.3.5.1</ecNumber>
    </submittedName>
</protein>
<keyword evidence="1" id="KW-0378">Hydrolase</keyword>
<dbReference type="PANTHER" id="PTHR43674:SF2">
    <property type="entry name" value="BETA-UREIDOPROPIONASE"/>
    <property type="match status" value="1"/>
</dbReference>